<evidence type="ECO:0000313" key="8">
    <source>
        <dbReference type="EMBL" id="ATA68563.1"/>
    </source>
</evidence>
<evidence type="ECO:0000256" key="4">
    <source>
        <dbReference type="ARBA" id="ARBA00023136"/>
    </source>
</evidence>
<sequence>MKKITILMTTIFVLLACDRDFLELNPNDRPFSSTFWKTKADYTLALTACYGAMQDTYFSSRLPIWDNLTDNGFDQHTFGGSSDIKQGNISSTNHGFIAEVYKRSFEYVARANDFIEKLQAFEGLSAEEKKVSEAEARMIRAHFYSYLYRCYGDVPIIDKPLTLETQYQPKKSAEDVYQFIMKDLDFAIENLSSGTYLSAKGLWTQDAAKAYKARMILYTAYDEQGNAVSSKMLEAQTLLNSISGYELAPNFEDNFLNANQEKCSEIMMSVKFLAPNNYTQADVWYGNWVNVAPLANFINEFEMVDGSQGVPVEYTGKGIVNTTVFNKQAMAKRDSRLAKTIFIEKYSVNGVEYKSGNPSHTNIGLAKFLDPTAQVPYDYGTQSQQDWIIMRYADVMLMKAEVENELGNVSIAKDYVDKIRVRSSMPILPSGLSQSDMRTRIRHERRVELAFEGLHYFDLKRWRVAKTTLNAVKDGMLDYKFEDKNYLWPLPQSEIDRNKGILVQNPNYEK</sequence>
<comment type="subcellular location">
    <subcellularLocation>
        <location evidence="1">Cell outer membrane</location>
    </subcellularLocation>
</comment>
<evidence type="ECO:0000256" key="1">
    <source>
        <dbReference type="ARBA" id="ARBA00004442"/>
    </source>
</evidence>
<dbReference type="EMBL" id="CP022378">
    <property type="protein sequence ID" value="ATA68563.1"/>
    <property type="molecule type" value="Genomic_DNA"/>
</dbReference>
<dbReference type="PROSITE" id="PS51257">
    <property type="entry name" value="PROKAR_LIPOPROTEIN"/>
    <property type="match status" value="1"/>
</dbReference>
<evidence type="ECO:0000259" key="7">
    <source>
        <dbReference type="Pfam" id="PF14322"/>
    </source>
</evidence>
<dbReference type="Pfam" id="PF14322">
    <property type="entry name" value="SusD-like_3"/>
    <property type="match status" value="1"/>
</dbReference>
<dbReference type="InterPro" id="IPR033985">
    <property type="entry name" value="SusD-like_N"/>
</dbReference>
<dbReference type="InterPro" id="IPR012944">
    <property type="entry name" value="SusD_RagB_dom"/>
</dbReference>
<dbReference type="SUPFAM" id="SSF48452">
    <property type="entry name" value="TPR-like"/>
    <property type="match status" value="1"/>
</dbReference>
<evidence type="ECO:0000256" key="3">
    <source>
        <dbReference type="ARBA" id="ARBA00022729"/>
    </source>
</evidence>
<organism evidence="8 9">
    <name type="scientific">Capnocytophaga cynodegmi</name>
    <dbReference type="NCBI Taxonomy" id="28189"/>
    <lineage>
        <taxon>Bacteria</taxon>
        <taxon>Pseudomonadati</taxon>
        <taxon>Bacteroidota</taxon>
        <taxon>Flavobacteriia</taxon>
        <taxon>Flavobacteriales</taxon>
        <taxon>Flavobacteriaceae</taxon>
        <taxon>Capnocytophaga</taxon>
    </lineage>
</organism>
<dbReference type="KEGG" id="ccyn:CGC48_07910"/>
<reference evidence="8 9" key="1">
    <citation type="journal article" date="2017" name="Genome Announc.">
        <title>Twelve Complete Reference Genomes of Clinical Isolates in the Capnocytophaga Genus.</title>
        <authorList>
            <person name="Villarma A."/>
            <person name="Gulvik C.A."/>
            <person name="Rowe L.A."/>
            <person name="Sheth M."/>
            <person name="Juieng P."/>
            <person name="Nicholson A.C."/>
            <person name="Loparev V.N."/>
            <person name="McQuiston J.R."/>
        </authorList>
    </citation>
    <scope>NUCLEOTIDE SEQUENCE [LARGE SCALE GENOMIC DNA]</scope>
    <source>
        <strain evidence="8 9">G7591</strain>
    </source>
</reference>
<dbReference type="AlphaFoldDB" id="A0A250E6M7"/>
<dbReference type="Proteomes" id="UP000242855">
    <property type="component" value="Chromosome"/>
</dbReference>
<dbReference type="GO" id="GO:0009279">
    <property type="term" value="C:cell outer membrane"/>
    <property type="evidence" value="ECO:0007669"/>
    <property type="project" value="UniProtKB-SubCell"/>
</dbReference>
<evidence type="ECO:0000256" key="2">
    <source>
        <dbReference type="ARBA" id="ARBA00006275"/>
    </source>
</evidence>
<accession>A0A250E6M7</accession>
<feature type="domain" description="RagB/SusD" evidence="6">
    <location>
        <begin position="274"/>
        <end position="508"/>
    </location>
</feature>
<keyword evidence="5" id="KW-0998">Cell outer membrane</keyword>
<proteinExistence type="inferred from homology"/>
<keyword evidence="4" id="KW-0472">Membrane</keyword>
<feature type="domain" description="SusD-like N-terminal" evidence="7">
    <location>
        <begin position="92"/>
        <end position="217"/>
    </location>
</feature>
<evidence type="ECO:0000256" key="5">
    <source>
        <dbReference type="ARBA" id="ARBA00023237"/>
    </source>
</evidence>
<dbReference type="Gene3D" id="1.25.40.390">
    <property type="match status" value="1"/>
</dbReference>
<comment type="similarity">
    <text evidence="2">Belongs to the SusD family.</text>
</comment>
<dbReference type="InterPro" id="IPR011990">
    <property type="entry name" value="TPR-like_helical_dom_sf"/>
</dbReference>
<evidence type="ECO:0000313" key="9">
    <source>
        <dbReference type="Proteomes" id="UP000242855"/>
    </source>
</evidence>
<dbReference type="Pfam" id="PF07980">
    <property type="entry name" value="SusD_RagB"/>
    <property type="match status" value="1"/>
</dbReference>
<gene>
    <name evidence="8" type="ORF">CGC48_07910</name>
</gene>
<name>A0A250E6M7_9FLAO</name>
<evidence type="ECO:0000259" key="6">
    <source>
        <dbReference type="Pfam" id="PF07980"/>
    </source>
</evidence>
<protein>
    <submittedName>
        <fullName evidence="8">RagB/SusD family nutrient uptake outer membrane protein</fullName>
    </submittedName>
</protein>
<keyword evidence="3" id="KW-0732">Signal</keyword>